<feature type="non-terminal residue" evidence="1">
    <location>
        <position position="1"/>
    </location>
</feature>
<dbReference type="Proteomes" id="UP000198211">
    <property type="component" value="Unassembled WGS sequence"/>
</dbReference>
<evidence type="ECO:0008006" key="3">
    <source>
        <dbReference type="Google" id="ProtNLM"/>
    </source>
</evidence>
<evidence type="ECO:0000313" key="1">
    <source>
        <dbReference type="EMBL" id="OWY98868.1"/>
    </source>
</evidence>
<protein>
    <recommendedName>
        <fullName evidence="3">SWIM-type domain-containing protein</fullName>
    </recommendedName>
</protein>
<evidence type="ECO:0000313" key="2">
    <source>
        <dbReference type="Proteomes" id="UP000198211"/>
    </source>
</evidence>
<comment type="caution">
    <text evidence="1">The sequence shown here is derived from an EMBL/GenBank/DDBJ whole genome shotgun (WGS) entry which is preliminary data.</text>
</comment>
<organism evidence="1 2">
    <name type="scientific">Phytophthora megakarya</name>
    <dbReference type="NCBI Taxonomy" id="4795"/>
    <lineage>
        <taxon>Eukaryota</taxon>
        <taxon>Sar</taxon>
        <taxon>Stramenopiles</taxon>
        <taxon>Oomycota</taxon>
        <taxon>Peronosporomycetes</taxon>
        <taxon>Peronosporales</taxon>
        <taxon>Peronosporaceae</taxon>
        <taxon>Phytophthora</taxon>
    </lineage>
</organism>
<sequence>CCRQHGTNIRPFAVSPTASKELLIRVKALRNQQLRQYIVPRMSVDFLLLASNTDIFSTGTRMEHDWWPVDPVSLACSCAYHFKYAVCVHLLIAMQERARVDLNVAEVLFNRHGTKRKRAAVGPAPTAAGRPPRACWASVSARMQMQFTSTHY</sequence>
<dbReference type="EMBL" id="NBNE01008994">
    <property type="protein sequence ID" value="OWY98868.1"/>
    <property type="molecule type" value="Genomic_DNA"/>
</dbReference>
<accession>A0A225V1H9</accession>
<proteinExistence type="predicted"/>
<name>A0A225V1H9_9STRA</name>
<dbReference type="AlphaFoldDB" id="A0A225V1H9"/>
<keyword evidence="2" id="KW-1185">Reference proteome</keyword>
<gene>
    <name evidence="1" type="ORF">PHMEG_00030250</name>
</gene>
<reference evidence="2" key="1">
    <citation type="submission" date="2017-03" db="EMBL/GenBank/DDBJ databases">
        <title>Phytopthora megakarya and P. palmivora, two closely related causual agents of cacao black pod achieved similar genome size and gene model numbers by different mechanisms.</title>
        <authorList>
            <person name="Ali S."/>
            <person name="Shao J."/>
            <person name="Larry D.J."/>
            <person name="Kronmiller B."/>
            <person name="Shen D."/>
            <person name="Strem M.D."/>
            <person name="Melnick R.L."/>
            <person name="Guiltinan M.J."/>
            <person name="Tyler B.M."/>
            <person name="Meinhardt L.W."/>
            <person name="Bailey B.A."/>
        </authorList>
    </citation>
    <scope>NUCLEOTIDE SEQUENCE [LARGE SCALE GENOMIC DNA]</scope>
    <source>
        <strain evidence="2">zdho120</strain>
    </source>
</reference>
<dbReference type="OrthoDB" id="126472at2759"/>